<feature type="compositionally biased region" description="Basic residues" evidence="1">
    <location>
        <begin position="153"/>
        <end position="171"/>
    </location>
</feature>
<evidence type="ECO:0000313" key="2">
    <source>
        <dbReference type="EMBL" id="ODQ67863.1"/>
    </source>
</evidence>
<name>A0A1E3PR04_9ASCO</name>
<dbReference type="AlphaFoldDB" id="A0A1E3PR04"/>
<sequence length="189" mass="21127">MDQKSSDRKRTALREKSVNTHMATKVRSINHTVTTLNNLLSKIPNNSTPTAPSTKPQTYLGASQTVSDDEVWLLSSPDVTLPQAISTPIKNVSVNLEGLTLVDQNLKDERRLEITKVHSKNKKSDRIILQSPEPAMGQNIRASPSSSPPPNPRKTRKRGATKFKIDKRSRRNYHDPAKHFSSDDVNLLL</sequence>
<organism evidence="2 3">
    <name type="scientific">Nadsonia fulvescens var. elongata DSM 6958</name>
    <dbReference type="NCBI Taxonomy" id="857566"/>
    <lineage>
        <taxon>Eukaryota</taxon>
        <taxon>Fungi</taxon>
        <taxon>Dikarya</taxon>
        <taxon>Ascomycota</taxon>
        <taxon>Saccharomycotina</taxon>
        <taxon>Dipodascomycetes</taxon>
        <taxon>Dipodascales</taxon>
        <taxon>Dipodascales incertae sedis</taxon>
        <taxon>Nadsonia</taxon>
    </lineage>
</organism>
<reference evidence="2 3" key="1">
    <citation type="journal article" date="2016" name="Proc. Natl. Acad. Sci. U.S.A.">
        <title>Comparative genomics of biotechnologically important yeasts.</title>
        <authorList>
            <person name="Riley R."/>
            <person name="Haridas S."/>
            <person name="Wolfe K.H."/>
            <person name="Lopes M.R."/>
            <person name="Hittinger C.T."/>
            <person name="Goeker M."/>
            <person name="Salamov A.A."/>
            <person name="Wisecaver J.H."/>
            <person name="Long T.M."/>
            <person name="Calvey C.H."/>
            <person name="Aerts A.L."/>
            <person name="Barry K.W."/>
            <person name="Choi C."/>
            <person name="Clum A."/>
            <person name="Coughlan A.Y."/>
            <person name="Deshpande S."/>
            <person name="Douglass A.P."/>
            <person name="Hanson S.J."/>
            <person name="Klenk H.-P."/>
            <person name="LaButti K.M."/>
            <person name="Lapidus A."/>
            <person name="Lindquist E.A."/>
            <person name="Lipzen A.M."/>
            <person name="Meier-Kolthoff J.P."/>
            <person name="Ohm R.A."/>
            <person name="Otillar R.P."/>
            <person name="Pangilinan J.L."/>
            <person name="Peng Y."/>
            <person name="Rokas A."/>
            <person name="Rosa C.A."/>
            <person name="Scheuner C."/>
            <person name="Sibirny A.A."/>
            <person name="Slot J.C."/>
            <person name="Stielow J.B."/>
            <person name="Sun H."/>
            <person name="Kurtzman C.P."/>
            <person name="Blackwell M."/>
            <person name="Grigoriev I.V."/>
            <person name="Jeffries T.W."/>
        </authorList>
    </citation>
    <scope>NUCLEOTIDE SEQUENCE [LARGE SCALE GENOMIC DNA]</scope>
    <source>
        <strain evidence="2 3">DSM 6958</strain>
    </source>
</reference>
<dbReference type="EMBL" id="KV454406">
    <property type="protein sequence ID" value="ODQ67863.1"/>
    <property type="molecule type" value="Genomic_DNA"/>
</dbReference>
<protein>
    <submittedName>
        <fullName evidence="2">Uncharacterized protein</fullName>
    </submittedName>
</protein>
<accession>A0A1E3PR04</accession>
<feature type="compositionally biased region" description="Basic and acidic residues" evidence="1">
    <location>
        <begin position="172"/>
        <end position="182"/>
    </location>
</feature>
<feature type="region of interest" description="Disordered" evidence="1">
    <location>
        <begin position="118"/>
        <end position="189"/>
    </location>
</feature>
<proteinExistence type="predicted"/>
<gene>
    <name evidence="2" type="ORF">NADFUDRAFT_39275</name>
</gene>
<evidence type="ECO:0000256" key="1">
    <source>
        <dbReference type="SAM" id="MobiDB-lite"/>
    </source>
</evidence>
<keyword evidence="3" id="KW-1185">Reference proteome</keyword>
<evidence type="ECO:0000313" key="3">
    <source>
        <dbReference type="Proteomes" id="UP000095009"/>
    </source>
</evidence>
<dbReference type="Proteomes" id="UP000095009">
    <property type="component" value="Unassembled WGS sequence"/>
</dbReference>